<feature type="compositionally biased region" description="Polar residues" evidence="1">
    <location>
        <begin position="264"/>
        <end position="274"/>
    </location>
</feature>
<feature type="compositionally biased region" description="Low complexity" evidence="1">
    <location>
        <begin position="848"/>
        <end position="865"/>
    </location>
</feature>
<evidence type="ECO:0000259" key="2">
    <source>
        <dbReference type="PROSITE" id="PS50053"/>
    </source>
</evidence>
<feature type="compositionally biased region" description="Low complexity" evidence="1">
    <location>
        <begin position="464"/>
        <end position="485"/>
    </location>
</feature>
<sequence>MDSSFGQTPDPPAPSDASPAPAEEEILTVNFRCIDGRTFSLELPADIDIADVISLAAEAAEIPESRVRLIYHGRALSTGRTLQSYGAKTGHTIHVVKQQQQVGEGAGGGAQQASSNAVNSPNGESSASGGSGRDARGVGTAPPMWMPISLPGGGTMMVGHMQLPAAMTAMMQGGPQVPVTTAASPSPLPHHSLLASSLSQAVSSVAATMASAAHAAASATSAAQAASNAVNALRGRSGPPGTAAASLEFTATEGNVGRRPTERLSGQTGQNTSERVAETEETAGSSAAAGGDATRGESEGGGSLTQPGSSTAGSSRSPRRPTSLSAFLGGLVGGTGRSEGDRVRSGGQAQQETEAVSASPSEQAIQTGEEEFFVSIATALEGAAHSLLRAAGEVRRARTSQGVLAEEAGPREESRSSLPVTENPRRREGLSPRRDGRELGGREKGGADRRSGQGGETERRAPEASTSDEGSGTAAGAASSPPEGGLSRGDTTSLNPAFFSLHQQPTLMLPGGLTAHVLPVAVHVSMSHEAPDPTAEHGTLGAETSSGRDRAQNVEGGAEQSRQHTAERMTSARGRGSRELMITHDFVQQRLPWAELRQTLEVLGHETGWNSVDLPRVSTRSGAPPPLSVFLPSFFTAVNLVVAMLQQFIGWQQGIHRLSVPTVGRSALALARLSATSARLASLLSSIFNSMVDHVDLQELVTAMAWSETNAVHPSHQQRDLDHSPSASSASLAAVSQAAGSSRASSARGGERVGRRALGRMNFPLSGNGESERRRRQQAGGENEEETRRGRGRRRLERTATVPKKDSVEEEEKKEMERNEPSEERDSEQRWQDVEEEAADAALEEGDSSLPISPSSTSPRASAPSVVSYISSNAATAGSSSSSTDARDAMLAGSLRTSSLGGADARGPTAGTSCIGSASVSPTARGELLSPPQNMVRSVSEEKDADEESVPSSASRSAEQDPFQLTGVARDGREGMLSTHTRPEGSQVANNPLGALQSFLSTLEGPPASRMQNASGVGPAGSFVGDEGTRREGDGEEALNEEVQMRLQLWTGNVQQFSRNVLAYARPRPFSSAYRSGDVTQASSMRLPAVEAVDNITSLTWHRALNRANVGEEPRPPSSLTSSYLTLLMREAATAARSNSDFVMEQDRFPHIQLALQLLDDAERPA</sequence>
<organism evidence="3 4">
    <name type="scientific">Cystoisospora suis</name>
    <dbReference type="NCBI Taxonomy" id="483139"/>
    <lineage>
        <taxon>Eukaryota</taxon>
        <taxon>Sar</taxon>
        <taxon>Alveolata</taxon>
        <taxon>Apicomplexa</taxon>
        <taxon>Conoidasida</taxon>
        <taxon>Coccidia</taxon>
        <taxon>Eucoccidiorida</taxon>
        <taxon>Eimeriorina</taxon>
        <taxon>Sarcocystidae</taxon>
        <taxon>Cystoisospora</taxon>
    </lineage>
</organism>
<dbReference type="GeneID" id="94427321"/>
<feature type="compositionally biased region" description="Acidic residues" evidence="1">
    <location>
        <begin position="834"/>
        <end position="847"/>
    </location>
</feature>
<name>A0A2C6KP26_9APIC</name>
<feature type="compositionally biased region" description="Basic and acidic residues" evidence="1">
    <location>
        <begin position="803"/>
        <end position="833"/>
    </location>
</feature>
<feature type="region of interest" description="Disordered" evidence="1">
    <location>
        <begin position="100"/>
        <end position="142"/>
    </location>
</feature>
<dbReference type="InterPro" id="IPR029071">
    <property type="entry name" value="Ubiquitin-like_domsf"/>
</dbReference>
<dbReference type="RefSeq" id="XP_067923917.1">
    <property type="nucleotide sequence ID" value="XM_068064110.1"/>
</dbReference>
<comment type="caution">
    <text evidence="3">The sequence shown here is derived from an EMBL/GenBank/DDBJ whole genome shotgun (WGS) entry which is preliminary data.</text>
</comment>
<dbReference type="Proteomes" id="UP000221165">
    <property type="component" value="Unassembled WGS sequence"/>
</dbReference>
<feature type="region of interest" description="Disordered" evidence="1">
    <location>
        <begin position="249"/>
        <end position="363"/>
    </location>
</feature>
<feature type="region of interest" description="Disordered" evidence="1">
    <location>
        <begin position="1"/>
        <end position="20"/>
    </location>
</feature>
<dbReference type="InterPro" id="IPR000626">
    <property type="entry name" value="Ubiquitin-like_dom"/>
</dbReference>
<dbReference type="Gene3D" id="3.10.20.90">
    <property type="entry name" value="Phosphatidylinositol 3-kinase Catalytic Subunit, Chain A, domain 1"/>
    <property type="match status" value="1"/>
</dbReference>
<gene>
    <name evidence="3" type="ORF">CSUI_003915</name>
</gene>
<dbReference type="SUPFAM" id="SSF54236">
    <property type="entry name" value="Ubiquitin-like"/>
    <property type="match status" value="1"/>
</dbReference>
<dbReference type="AlphaFoldDB" id="A0A2C6KP26"/>
<keyword evidence="4" id="KW-1185">Reference proteome</keyword>
<feature type="region of interest" description="Disordered" evidence="1">
    <location>
        <begin position="898"/>
        <end position="964"/>
    </location>
</feature>
<feature type="region of interest" description="Disordered" evidence="1">
    <location>
        <begin position="1003"/>
        <end position="1037"/>
    </location>
</feature>
<feature type="region of interest" description="Disordered" evidence="1">
    <location>
        <begin position="711"/>
        <end position="865"/>
    </location>
</feature>
<feature type="domain" description="Ubiquitin-like" evidence="2">
    <location>
        <begin position="27"/>
        <end position="99"/>
    </location>
</feature>
<feature type="compositionally biased region" description="Low complexity" evidence="1">
    <location>
        <begin position="724"/>
        <end position="748"/>
    </location>
</feature>
<evidence type="ECO:0000256" key="1">
    <source>
        <dbReference type="SAM" id="MobiDB-lite"/>
    </source>
</evidence>
<proteinExistence type="predicted"/>
<protein>
    <submittedName>
        <fullName evidence="3">Ubiquitin family protein</fullName>
    </submittedName>
</protein>
<reference evidence="3 4" key="1">
    <citation type="journal article" date="2017" name="Int. J. Parasitol.">
        <title>The genome of the protozoan parasite Cystoisospora suis and a reverse vaccinology approach to identify vaccine candidates.</title>
        <authorList>
            <person name="Palmieri N."/>
            <person name="Shrestha A."/>
            <person name="Ruttkowski B."/>
            <person name="Beck T."/>
            <person name="Vogl C."/>
            <person name="Tomley F."/>
            <person name="Blake D.P."/>
            <person name="Joachim A."/>
        </authorList>
    </citation>
    <scope>NUCLEOTIDE SEQUENCE [LARGE SCALE GENOMIC DNA]</scope>
    <source>
        <strain evidence="3 4">Wien I</strain>
    </source>
</reference>
<evidence type="ECO:0000313" key="3">
    <source>
        <dbReference type="EMBL" id="PHJ22240.1"/>
    </source>
</evidence>
<feature type="compositionally biased region" description="Polar residues" evidence="1">
    <location>
        <begin position="347"/>
        <end position="363"/>
    </location>
</feature>
<feature type="compositionally biased region" description="Low complexity" evidence="1">
    <location>
        <begin position="307"/>
        <end position="326"/>
    </location>
</feature>
<dbReference type="EMBL" id="MIGC01001766">
    <property type="protein sequence ID" value="PHJ22240.1"/>
    <property type="molecule type" value="Genomic_DNA"/>
</dbReference>
<dbReference type="SMART" id="SM00213">
    <property type="entry name" value="UBQ"/>
    <property type="match status" value="1"/>
</dbReference>
<accession>A0A2C6KP26</accession>
<dbReference type="PROSITE" id="PS50053">
    <property type="entry name" value="UBIQUITIN_2"/>
    <property type="match status" value="1"/>
</dbReference>
<feature type="compositionally biased region" description="Low complexity" evidence="1">
    <location>
        <begin position="282"/>
        <end position="292"/>
    </location>
</feature>
<dbReference type="OrthoDB" id="419317at2759"/>
<dbReference type="VEuPathDB" id="ToxoDB:CSUI_003915"/>
<feature type="compositionally biased region" description="Basic and acidic residues" evidence="1">
    <location>
        <begin position="423"/>
        <end position="462"/>
    </location>
</feature>
<feature type="region of interest" description="Disordered" evidence="1">
    <location>
        <begin position="528"/>
        <end position="575"/>
    </location>
</feature>
<dbReference type="Pfam" id="PF00240">
    <property type="entry name" value="ubiquitin"/>
    <property type="match status" value="1"/>
</dbReference>
<feature type="region of interest" description="Disordered" evidence="1">
    <location>
        <begin position="393"/>
        <end position="491"/>
    </location>
</feature>
<feature type="compositionally biased region" description="Polar residues" evidence="1">
    <location>
        <begin position="910"/>
        <end position="922"/>
    </location>
</feature>
<evidence type="ECO:0000313" key="4">
    <source>
        <dbReference type="Proteomes" id="UP000221165"/>
    </source>
</evidence>